<evidence type="ECO:0000313" key="12">
    <source>
        <dbReference type="EMBL" id="MBR0598875.1"/>
    </source>
</evidence>
<dbReference type="PROSITE" id="PS50113">
    <property type="entry name" value="PAC"/>
    <property type="match status" value="3"/>
</dbReference>
<evidence type="ECO:0000256" key="5">
    <source>
        <dbReference type="ARBA" id="ARBA00022741"/>
    </source>
</evidence>
<dbReference type="Pfam" id="PF08448">
    <property type="entry name" value="PAS_4"/>
    <property type="match status" value="1"/>
</dbReference>
<keyword evidence="3" id="KW-0597">Phosphoprotein</keyword>
<feature type="domain" description="PAS" evidence="10">
    <location>
        <begin position="500"/>
        <end position="541"/>
    </location>
</feature>
<dbReference type="InterPro" id="IPR013656">
    <property type="entry name" value="PAS_4"/>
</dbReference>
<dbReference type="GO" id="GO:0000155">
    <property type="term" value="F:phosphorelay sensor kinase activity"/>
    <property type="evidence" value="ECO:0007669"/>
    <property type="project" value="InterPro"/>
</dbReference>
<accession>A0A8J7W454</accession>
<reference evidence="12" key="2">
    <citation type="submission" date="2021-04" db="EMBL/GenBank/DDBJ databases">
        <authorList>
            <person name="Liu J."/>
        </authorList>
    </citation>
    <scope>NUCLEOTIDE SEQUENCE</scope>
    <source>
        <strain evidence="12">BAD-6</strain>
    </source>
</reference>
<feature type="domain" description="PAC" evidence="11">
    <location>
        <begin position="448"/>
        <end position="499"/>
    </location>
</feature>
<dbReference type="PROSITE" id="PS50109">
    <property type="entry name" value="HIS_KIN"/>
    <property type="match status" value="1"/>
</dbReference>
<dbReference type="Pfam" id="PF02518">
    <property type="entry name" value="HATPase_c"/>
    <property type="match status" value="1"/>
</dbReference>
<dbReference type="SMART" id="SM00388">
    <property type="entry name" value="HisKA"/>
    <property type="match status" value="1"/>
</dbReference>
<dbReference type="SMART" id="SM00091">
    <property type="entry name" value="PAS"/>
    <property type="match status" value="2"/>
</dbReference>
<keyword evidence="7" id="KW-0067">ATP-binding</keyword>
<keyword evidence="5" id="KW-0547">Nucleotide-binding</keyword>
<comment type="caution">
    <text evidence="12">The sequence shown here is derived from an EMBL/GenBank/DDBJ whole genome shotgun (WGS) entry which is preliminary data.</text>
</comment>
<feature type="domain" description="PAC" evidence="11">
    <location>
        <begin position="318"/>
        <end position="371"/>
    </location>
</feature>
<name>A0A8J7W454_9FIRM</name>
<dbReference type="PANTHER" id="PTHR43047">
    <property type="entry name" value="TWO-COMPONENT HISTIDINE PROTEIN KINASE"/>
    <property type="match status" value="1"/>
</dbReference>
<dbReference type="GO" id="GO:0005524">
    <property type="term" value="F:ATP binding"/>
    <property type="evidence" value="ECO:0007669"/>
    <property type="project" value="UniProtKB-KW"/>
</dbReference>
<keyword evidence="8" id="KW-0902">Two-component regulatory system</keyword>
<dbReference type="Gene3D" id="1.10.287.130">
    <property type="match status" value="1"/>
</dbReference>
<keyword evidence="4" id="KW-0808">Transferase</keyword>
<keyword evidence="6" id="KW-0418">Kinase</keyword>
<dbReference type="SMART" id="SM00387">
    <property type="entry name" value="HATPase_c"/>
    <property type="match status" value="1"/>
</dbReference>
<dbReference type="AlphaFoldDB" id="A0A8J7W454"/>
<evidence type="ECO:0000256" key="1">
    <source>
        <dbReference type="ARBA" id="ARBA00000085"/>
    </source>
</evidence>
<dbReference type="SUPFAM" id="SSF55785">
    <property type="entry name" value="PYP-like sensor domain (PAS domain)"/>
    <property type="match status" value="3"/>
</dbReference>
<evidence type="ECO:0000259" key="9">
    <source>
        <dbReference type="PROSITE" id="PS50109"/>
    </source>
</evidence>
<dbReference type="GO" id="GO:0005886">
    <property type="term" value="C:plasma membrane"/>
    <property type="evidence" value="ECO:0007669"/>
    <property type="project" value="TreeGrafter"/>
</dbReference>
<dbReference type="InterPro" id="IPR036097">
    <property type="entry name" value="HisK_dim/P_sf"/>
</dbReference>
<feature type="domain" description="PAC" evidence="11">
    <location>
        <begin position="580"/>
        <end position="633"/>
    </location>
</feature>
<dbReference type="SUPFAM" id="SSF47384">
    <property type="entry name" value="Homodimeric domain of signal transducing histidine kinase"/>
    <property type="match status" value="1"/>
</dbReference>
<dbReference type="Pfam" id="PF13426">
    <property type="entry name" value="PAS_9"/>
    <property type="match status" value="1"/>
</dbReference>
<evidence type="ECO:0000259" key="10">
    <source>
        <dbReference type="PROSITE" id="PS50112"/>
    </source>
</evidence>
<evidence type="ECO:0000256" key="7">
    <source>
        <dbReference type="ARBA" id="ARBA00022840"/>
    </source>
</evidence>
<evidence type="ECO:0000313" key="13">
    <source>
        <dbReference type="Proteomes" id="UP000675664"/>
    </source>
</evidence>
<evidence type="ECO:0000256" key="8">
    <source>
        <dbReference type="ARBA" id="ARBA00023012"/>
    </source>
</evidence>
<dbReference type="FunFam" id="3.30.565.10:FF:000037">
    <property type="entry name" value="Hybrid sensor histidine kinase/response regulator"/>
    <property type="match status" value="1"/>
</dbReference>
<dbReference type="EMBL" id="JAGSND010000009">
    <property type="protein sequence ID" value="MBR0598875.1"/>
    <property type="molecule type" value="Genomic_DNA"/>
</dbReference>
<evidence type="ECO:0000256" key="4">
    <source>
        <dbReference type="ARBA" id="ARBA00022679"/>
    </source>
</evidence>
<dbReference type="CDD" id="cd00130">
    <property type="entry name" value="PAS"/>
    <property type="match status" value="1"/>
</dbReference>
<dbReference type="Gene3D" id="3.30.450.20">
    <property type="entry name" value="PAS domain"/>
    <property type="match status" value="4"/>
</dbReference>
<dbReference type="Pfam" id="PF13188">
    <property type="entry name" value="PAS_8"/>
    <property type="match status" value="1"/>
</dbReference>
<dbReference type="SUPFAM" id="SSF55874">
    <property type="entry name" value="ATPase domain of HSP90 chaperone/DNA topoisomerase II/histidine kinase"/>
    <property type="match status" value="1"/>
</dbReference>
<dbReference type="InterPro" id="IPR035965">
    <property type="entry name" value="PAS-like_dom_sf"/>
</dbReference>
<organism evidence="12 13">
    <name type="scientific">Sinanaerobacter chloroacetimidivorans</name>
    <dbReference type="NCBI Taxonomy" id="2818044"/>
    <lineage>
        <taxon>Bacteria</taxon>
        <taxon>Bacillati</taxon>
        <taxon>Bacillota</taxon>
        <taxon>Clostridia</taxon>
        <taxon>Peptostreptococcales</taxon>
        <taxon>Anaerovoracaceae</taxon>
        <taxon>Sinanaerobacter</taxon>
    </lineage>
</organism>
<dbReference type="InterPro" id="IPR000700">
    <property type="entry name" value="PAS-assoc_C"/>
</dbReference>
<dbReference type="InterPro" id="IPR000014">
    <property type="entry name" value="PAS"/>
</dbReference>
<gene>
    <name evidence="12" type="ORF">KCX82_13370</name>
</gene>
<dbReference type="InterPro" id="IPR004358">
    <property type="entry name" value="Sig_transdc_His_kin-like_C"/>
</dbReference>
<dbReference type="PROSITE" id="PS50112">
    <property type="entry name" value="PAS"/>
    <property type="match status" value="1"/>
</dbReference>
<evidence type="ECO:0000256" key="2">
    <source>
        <dbReference type="ARBA" id="ARBA00012438"/>
    </source>
</evidence>
<sequence>MSSYFDKYKNMQYIIETQGIITEVSIFFCEFTQYHKDELLGKTVHSVFQELLRVSIHLNEIAGVTEAFLFTKKLEVRNVYIQKTQYDRSDKIKYSIYEINNSRFEDKNQFIERLIADNVTGIGVYTAPDFILIRANQTYLNYLPVPFRSKEMSYGKKLKEIFDDFEGSPGETTWNELVAHSKSIYVKERPGLLKSEDIKYWDNTLTPIEENGKVKYLVSMLDDVTERVKNREYIKQQKEEFEAILDNMSEGVVAFNKYGNYVLQNKKVKEFAKRSTNIGKTVENVGGSVDLNERYYDINGLELSKEELPNFKVLRGEKVNNQRLMFKKGKEVFYYEYSGSPLYDDKGDFKLGVLLSRDVTELIEKEKQIKQKNKQLKVILESVEDIIYIVDKNGNILNSHSLFNDSMEHSDNCMLPADGIQYFDFDGNPYILEDTIGYKVFQKGEKVKNVKIKLVKKDETRYSITSGIPIFNSNDDVELGVYTSLDVTELMEKEQEIKEQKEQLDAILDNMTEGIVIVDSKGYILRMNATALQICGLSSFEKPIFSEDFARNFDLFTYDGSPLAYKEWPLSRVLRGEFVYDLEVWLCQKDTGIKRLCSYSGNSVYGTNGEVIITILTVRDITDQRIQQERLLEEEYEKNEALENAMKLKDEFLYLITHEFKTPLAVISSALQTLDLVCQNQMPMKAHKFISTIKQNTNRQLRLVNNLLDVARINSGNIKLNDGTYDIVYLTNSIVNSIQSIAQQKDVKVNFITSIHKKEILIDEEKFERILLNLLSNALKFTPVGKLINVTLYVKKYKNKNMICISVQDEGIGIPFDKQTDIFERFGQVNTILSRQAEGTGIGLHLVKLMVNAMGGQISLESQEGQGSNFTVMLPAKKPLPGNKDEESKQTDAQLVHRDSRLIQEIAIEFSDIYL</sequence>
<protein>
    <recommendedName>
        <fullName evidence="2">histidine kinase</fullName>
        <ecNumber evidence="2">2.7.13.3</ecNumber>
    </recommendedName>
</protein>
<comment type="catalytic activity">
    <reaction evidence="1">
        <text>ATP + protein L-histidine = ADP + protein N-phospho-L-histidine.</text>
        <dbReference type="EC" id="2.7.13.3"/>
    </reaction>
</comment>
<keyword evidence="13" id="KW-1185">Reference proteome</keyword>
<dbReference type="CDD" id="cd16922">
    <property type="entry name" value="HATPase_EvgS-ArcB-TorS-like"/>
    <property type="match status" value="1"/>
</dbReference>
<feature type="domain" description="Histidine kinase" evidence="9">
    <location>
        <begin position="655"/>
        <end position="878"/>
    </location>
</feature>
<dbReference type="EC" id="2.7.13.3" evidence="2"/>
<dbReference type="PRINTS" id="PR00344">
    <property type="entry name" value="BCTRLSENSOR"/>
</dbReference>
<dbReference type="InterPro" id="IPR003594">
    <property type="entry name" value="HATPase_dom"/>
</dbReference>
<dbReference type="InterPro" id="IPR003661">
    <property type="entry name" value="HisK_dim/P_dom"/>
</dbReference>
<evidence type="ECO:0000256" key="3">
    <source>
        <dbReference type="ARBA" id="ARBA00022553"/>
    </source>
</evidence>
<proteinExistence type="predicted"/>
<dbReference type="PANTHER" id="PTHR43047:SF72">
    <property type="entry name" value="OSMOSENSING HISTIDINE PROTEIN KINASE SLN1"/>
    <property type="match status" value="1"/>
</dbReference>
<dbReference type="GO" id="GO:0009927">
    <property type="term" value="F:histidine phosphotransfer kinase activity"/>
    <property type="evidence" value="ECO:0007669"/>
    <property type="project" value="TreeGrafter"/>
</dbReference>
<dbReference type="SMART" id="SM00086">
    <property type="entry name" value="PAC"/>
    <property type="match status" value="4"/>
</dbReference>
<dbReference type="Proteomes" id="UP000675664">
    <property type="component" value="Unassembled WGS sequence"/>
</dbReference>
<dbReference type="RefSeq" id="WP_227019003.1">
    <property type="nucleotide sequence ID" value="NZ_JAGSND010000009.1"/>
</dbReference>
<dbReference type="Pfam" id="PF00512">
    <property type="entry name" value="HisKA"/>
    <property type="match status" value="1"/>
</dbReference>
<dbReference type="CDD" id="cd00082">
    <property type="entry name" value="HisKA"/>
    <property type="match status" value="1"/>
</dbReference>
<evidence type="ECO:0000256" key="6">
    <source>
        <dbReference type="ARBA" id="ARBA00022777"/>
    </source>
</evidence>
<reference evidence="12" key="1">
    <citation type="submission" date="2021-04" db="EMBL/GenBank/DDBJ databases">
        <title>Sinoanaerobacter chloroacetimidivorans sp. nov., an obligate anaerobic bacterium isolated from anaerobic sludge.</title>
        <authorList>
            <person name="Bao Y."/>
        </authorList>
    </citation>
    <scope>NUCLEOTIDE SEQUENCE</scope>
    <source>
        <strain evidence="12">BAD-6</strain>
    </source>
</reference>
<dbReference type="InterPro" id="IPR001610">
    <property type="entry name" value="PAC"/>
</dbReference>
<dbReference type="InterPro" id="IPR036890">
    <property type="entry name" value="HATPase_C_sf"/>
</dbReference>
<dbReference type="InterPro" id="IPR005467">
    <property type="entry name" value="His_kinase_dom"/>
</dbReference>
<dbReference type="Gene3D" id="3.30.565.10">
    <property type="entry name" value="Histidine kinase-like ATPase, C-terminal domain"/>
    <property type="match status" value="1"/>
</dbReference>
<evidence type="ECO:0000259" key="11">
    <source>
        <dbReference type="PROSITE" id="PS50113"/>
    </source>
</evidence>